<evidence type="ECO:0000313" key="1">
    <source>
        <dbReference type="EMBL" id="VEL44384.1"/>
    </source>
</evidence>
<keyword evidence="2" id="KW-1185">Reference proteome</keyword>
<proteinExistence type="predicted"/>
<protein>
    <submittedName>
        <fullName evidence="1">Uncharacterized protein</fullName>
    </submittedName>
</protein>
<sequence length="171" mass="18951">MSTFSTLVFLDETWQQQPSAIATTAFVTRRQHLTGSFDTRNHISRCLVGVLGGPSCLPACLILISSRLGSFRFIESSFSVDDPGQFRCKVNLIWSVSTGSHHGIVECHCFFLLRRASPLRLVHGGSQCLSWSPNRRQITDPSEMRCETGLPKLSRDGIIVEIYFSGSRATG</sequence>
<name>A0A3S5BX80_9PLAT</name>
<dbReference type="AlphaFoldDB" id="A0A3S5BX80"/>
<dbReference type="EMBL" id="CAAALY010297110">
    <property type="protein sequence ID" value="VEL44384.1"/>
    <property type="molecule type" value="Genomic_DNA"/>
</dbReference>
<accession>A0A3S5BX80</accession>
<comment type="caution">
    <text evidence="1">The sequence shown here is derived from an EMBL/GenBank/DDBJ whole genome shotgun (WGS) entry which is preliminary data.</text>
</comment>
<reference evidence="1" key="1">
    <citation type="submission" date="2018-11" db="EMBL/GenBank/DDBJ databases">
        <authorList>
            <consortium name="Pathogen Informatics"/>
        </authorList>
    </citation>
    <scope>NUCLEOTIDE SEQUENCE</scope>
</reference>
<dbReference type="Proteomes" id="UP000784294">
    <property type="component" value="Unassembled WGS sequence"/>
</dbReference>
<gene>
    <name evidence="1" type="ORF">PXEA_LOCUS37824</name>
</gene>
<organism evidence="1 2">
    <name type="scientific">Protopolystoma xenopodis</name>
    <dbReference type="NCBI Taxonomy" id="117903"/>
    <lineage>
        <taxon>Eukaryota</taxon>
        <taxon>Metazoa</taxon>
        <taxon>Spiralia</taxon>
        <taxon>Lophotrochozoa</taxon>
        <taxon>Platyhelminthes</taxon>
        <taxon>Monogenea</taxon>
        <taxon>Polyopisthocotylea</taxon>
        <taxon>Polystomatidea</taxon>
        <taxon>Polystomatidae</taxon>
        <taxon>Protopolystoma</taxon>
    </lineage>
</organism>
<evidence type="ECO:0000313" key="2">
    <source>
        <dbReference type="Proteomes" id="UP000784294"/>
    </source>
</evidence>